<sequence length="87" mass="10080">MIMSDGTAKSQTHYQQADIQPIEIMQMYLTPEEFRGFLKGNLIKYSLRANFKGNEQVDIDKAHQYAKWLGQALRGETINPREDKLYG</sequence>
<organism evidence="1 2">
    <name type="scientific">Anaerospora hongkongensis</name>
    <dbReference type="NCBI Taxonomy" id="244830"/>
    <lineage>
        <taxon>Bacteria</taxon>
        <taxon>Bacillati</taxon>
        <taxon>Bacillota</taxon>
        <taxon>Negativicutes</taxon>
        <taxon>Selenomonadales</taxon>
        <taxon>Sporomusaceae</taxon>
        <taxon>Anaerospora</taxon>
    </lineage>
</organism>
<protein>
    <submittedName>
        <fullName evidence="1">Uncharacterized protein DUF3310</fullName>
    </submittedName>
</protein>
<comment type="caution">
    <text evidence="1">The sequence shown here is derived from an EMBL/GenBank/DDBJ whole genome shotgun (WGS) entry which is preliminary data.</text>
</comment>
<accession>A0A4R1PW09</accession>
<reference evidence="1 2" key="1">
    <citation type="submission" date="2019-03" db="EMBL/GenBank/DDBJ databases">
        <title>Genomic Encyclopedia of Type Strains, Phase IV (KMG-IV): sequencing the most valuable type-strain genomes for metagenomic binning, comparative biology and taxonomic classification.</title>
        <authorList>
            <person name="Goeker M."/>
        </authorList>
    </citation>
    <scope>NUCLEOTIDE SEQUENCE [LARGE SCALE GENOMIC DNA]</scope>
    <source>
        <strain evidence="1 2">DSM 15969</strain>
    </source>
</reference>
<dbReference type="AlphaFoldDB" id="A0A4R1PW09"/>
<proteinExistence type="predicted"/>
<keyword evidence="2" id="KW-1185">Reference proteome</keyword>
<evidence type="ECO:0000313" key="2">
    <source>
        <dbReference type="Proteomes" id="UP000295063"/>
    </source>
</evidence>
<dbReference type="OrthoDB" id="1684418at2"/>
<evidence type="ECO:0000313" key="1">
    <source>
        <dbReference type="EMBL" id="TCL35632.1"/>
    </source>
</evidence>
<dbReference type="EMBL" id="SLUI01000011">
    <property type="protein sequence ID" value="TCL35632.1"/>
    <property type="molecule type" value="Genomic_DNA"/>
</dbReference>
<dbReference type="InterPro" id="IPR021739">
    <property type="entry name" value="SaV-like"/>
</dbReference>
<gene>
    <name evidence="1" type="ORF">EV210_11198</name>
</gene>
<dbReference type="Proteomes" id="UP000295063">
    <property type="component" value="Unassembled WGS sequence"/>
</dbReference>
<name>A0A4R1PW09_9FIRM</name>
<dbReference type="Pfam" id="PF11753">
    <property type="entry name" value="DUF3310"/>
    <property type="match status" value="1"/>
</dbReference>